<keyword evidence="2" id="KW-0732">Signal</keyword>
<accession>A0AAW5IUP0</accession>
<gene>
    <name evidence="4" type="ORF">NNC55_09150</name>
</gene>
<name>A0AAW5IUP0_9BACT</name>
<evidence type="ECO:0000313" key="4">
    <source>
        <dbReference type="EMBL" id="MCP9600119.1"/>
    </source>
</evidence>
<feature type="compositionally biased region" description="Acidic residues" evidence="1">
    <location>
        <begin position="172"/>
        <end position="191"/>
    </location>
</feature>
<dbReference type="Proteomes" id="UP001204486">
    <property type="component" value="Unassembled WGS sequence"/>
</dbReference>
<dbReference type="PROSITE" id="PS51257">
    <property type="entry name" value="PROKAR_LIPOPROTEIN"/>
    <property type="match status" value="1"/>
</dbReference>
<evidence type="ECO:0000256" key="2">
    <source>
        <dbReference type="SAM" id="SignalP"/>
    </source>
</evidence>
<feature type="domain" description="DUF6591" evidence="3">
    <location>
        <begin position="168"/>
        <end position="265"/>
    </location>
</feature>
<feature type="signal peptide" evidence="2">
    <location>
        <begin position="1"/>
        <end position="22"/>
    </location>
</feature>
<dbReference type="RefSeq" id="WP_254974234.1">
    <property type="nucleotide sequence ID" value="NZ_JANDWK010000019.1"/>
</dbReference>
<organism evidence="4 5">
    <name type="scientific">Segatella copri</name>
    <dbReference type="NCBI Taxonomy" id="165179"/>
    <lineage>
        <taxon>Bacteria</taxon>
        <taxon>Pseudomonadati</taxon>
        <taxon>Bacteroidota</taxon>
        <taxon>Bacteroidia</taxon>
        <taxon>Bacteroidales</taxon>
        <taxon>Prevotellaceae</taxon>
        <taxon>Segatella</taxon>
    </lineage>
</organism>
<dbReference type="Pfam" id="PF20234">
    <property type="entry name" value="DUF6591"/>
    <property type="match status" value="1"/>
</dbReference>
<dbReference type="InterPro" id="IPR046526">
    <property type="entry name" value="DUF6591"/>
</dbReference>
<sequence>MKKKLFNLFAICLCAIAFLASCGGPKDATKELEISNAEVLGDSADVVSIVDGTYTLVGVVPTDITQTLSIKIKLRLERPIQDKDLHISGWNLEILDKNGTSLLDKLILKDSEDSKLLKFVTEGKEGEEKEFTFQYSIANGDLYKKIMNDAANINLKDVSFYKEQYYSSESSEVTDEETTDTDSNTDVESDDISSNNVDEILKTYSEYVDKYIKFMKKAANGDLSAMTEYASLLKKAQEFDEKLKEVKGDMTTAQMNKFLEIQKKMLSAMQEDTNN</sequence>
<evidence type="ECO:0000313" key="5">
    <source>
        <dbReference type="Proteomes" id="UP001204486"/>
    </source>
</evidence>
<comment type="caution">
    <text evidence="4">The sequence shown here is derived from an EMBL/GenBank/DDBJ whole genome shotgun (WGS) entry which is preliminary data.</text>
</comment>
<reference evidence="4" key="1">
    <citation type="submission" date="2022-07" db="EMBL/GenBank/DDBJ databases">
        <title>Prevotella copri.</title>
        <authorList>
            <person name="Yang C."/>
        </authorList>
    </citation>
    <scope>NUCLEOTIDE SEQUENCE</scope>
    <source>
        <strain evidence="4">HF1476</strain>
    </source>
</reference>
<dbReference type="EMBL" id="JANDWN010000021">
    <property type="protein sequence ID" value="MCP9600119.1"/>
    <property type="molecule type" value="Genomic_DNA"/>
</dbReference>
<feature type="chain" id="PRO_5043845902" description="DUF6591 domain-containing protein" evidence="2">
    <location>
        <begin position="23"/>
        <end position="275"/>
    </location>
</feature>
<evidence type="ECO:0000256" key="1">
    <source>
        <dbReference type="SAM" id="MobiDB-lite"/>
    </source>
</evidence>
<protein>
    <recommendedName>
        <fullName evidence="3">DUF6591 domain-containing protein</fullName>
    </recommendedName>
</protein>
<dbReference type="AlphaFoldDB" id="A0AAW5IUP0"/>
<feature type="region of interest" description="Disordered" evidence="1">
    <location>
        <begin position="169"/>
        <end position="192"/>
    </location>
</feature>
<evidence type="ECO:0000259" key="3">
    <source>
        <dbReference type="Pfam" id="PF20234"/>
    </source>
</evidence>
<proteinExistence type="predicted"/>